<proteinExistence type="predicted"/>
<reference evidence="1" key="1">
    <citation type="submission" date="2021-01" db="EMBL/GenBank/DDBJ databases">
        <authorList>
            <person name="Corre E."/>
            <person name="Pelletier E."/>
            <person name="Niang G."/>
            <person name="Scheremetjew M."/>
            <person name="Finn R."/>
            <person name="Kale V."/>
            <person name="Holt S."/>
            <person name="Cochrane G."/>
            <person name="Meng A."/>
            <person name="Brown T."/>
            <person name="Cohen L."/>
        </authorList>
    </citation>
    <scope>NUCLEOTIDE SEQUENCE</scope>
    <source>
        <strain evidence="1">CCAP979/52</strain>
    </source>
</reference>
<sequence>MSNHKSLVGHFSADGSGRDSYLTATSVTESISTAQSKKIKQLFNSGTFRRKDRFPIIMIPENSVGDVHIPKAKNFFENSKYMLSSQKHRDEERAQQRGADIFHKNMDWNEKCFRALRSKSPEPLPLLSRKVVLCRTRTLV</sequence>
<accession>A0A7S0QYM8</accession>
<dbReference type="AlphaFoldDB" id="A0A7S0QYM8"/>
<evidence type="ECO:0000313" key="1">
    <source>
        <dbReference type="EMBL" id="CAD8657011.1"/>
    </source>
</evidence>
<protein>
    <submittedName>
        <fullName evidence="1">Uncharacterized protein</fullName>
    </submittedName>
</protein>
<organism evidence="1">
    <name type="scientific">Cryptomonas curvata</name>
    <dbReference type="NCBI Taxonomy" id="233186"/>
    <lineage>
        <taxon>Eukaryota</taxon>
        <taxon>Cryptophyceae</taxon>
        <taxon>Cryptomonadales</taxon>
        <taxon>Cryptomonadaceae</taxon>
        <taxon>Cryptomonas</taxon>
    </lineage>
</organism>
<gene>
    <name evidence="1" type="ORF">CCUR1050_LOCUS29993</name>
</gene>
<dbReference type="EMBL" id="HBEZ01054682">
    <property type="protein sequence ID" value="CAD8657011.1"/>
    <property type="molecule type" value="Transcribed_RNA"/>
</dbReference>
<name>A0A7S0QYM8_9CRYP</name>